<name>A0ABT7QSF1_9BACT</name>
<organism evidence="2 3">
    <name type="scientific">Sulfurovum xiamenensis</name>
    <dbReference type="NCBI Taxonomy" id="3019066"/>
    <lineage>
        <taxon>Bacteria</taxon>
        <taxon>Pseudomonadati</taxon>
        <taxon>Campylobacterota</taxon>
        <taxon>Epsilonproteobacteria</taxon>
        <taxon>Campylobacterales</taxon>
        <taxon>Sulfurovaceae</taxon>
        <taxon>Sulfurovum</taxon>
    </lineage>
</organism>
<feature type="domain" description="Cysteine-rich CPCC" evidence="1">
    <location>
        <begin position="26"/>
        <end position="88"/>
    </location>
</feature>
<proteinExistence type="predicted"/>
<comment type="caution">
    <text evidence="2">The sequence shown here is derived from an EMBL/GenBank/DDBJ whole genome shotgun (WGS) entry which is preliminary data.</text>
</comment>
<dbReference type="Pfam" id="PF14206">
    <property type="entry name" value="Cys_rich_CPCC"/>
    <property type="match status" value="1"/>
</dbReference>
<evidence type="ECO:0000313" key="3">
    <source>
        <dbReference type="Proteomes" id="UP001169066"/>
    </source>
</evidence>
<gene>
    <name evidence="2" type="ORF">PF327_07250</name>
</gene>
<dbReference type="EMBL" id="JAQIBC010000003">
    <property type="protein sequence ID" value="MDM5263993.1"/>
    <property type="molecule type" value="Genomic_DNA"/>
</dbReference>
<dbReference type="InterPro" id="IPR025983">
    <property type="entry name" value="Cys_rich_CPCC"/>
</dbReference>
<evidence type="ECO:0000259" key="1">
    <source>
        <dbReference type="Pfam" id="PF14206"/>
    </source>
</evidence>
<dbReference type="Proteomes" id="UP001169066">
    <property type="component" value="Unassembled WGS sequence"/>
</dbReference>
<evidence type="ECO:0000313" key="2">
    <source>
        <dbReference type="EMBL" id="MDM5263993.1"/>
    </source>
</evidence>
<keyword evidence="3" id="KW-1185">Reference proteome</keyword>
<dbReference type="RefSeq" id="WP_289401920.1">
    <property type="nucleotide sequence ID" value="NZ_JAQIBC010000003.1"/>
</dbReference>
<reference evidence="2" key="1">
    <citation type="submission" date="2023-01" db="EMBL/GenBank/DDBJ databases">
        <title>Sulfurovum sp. XTW-4 genome assembly.</title>
        <authorList>
            <person name="Wang J."/>
        </authorList>
    </citation>
    <scope>NUCLEOTIDE SEQUENCE</scope>
    <source>
        <strain evidence="2">XTW-4</strain>
    </source>
</reference>
<accession>A0ABT7QSF1</accession>
<protein>
    <submittedName>
        <fullName evidence="2">CPCC family cysteine-rich protein</fullName>
    </submittedName>
</protein>
<sequence>MSIEWFNWYCHQIDKEKNWATYRGRYLCPCCYMPTLDDRAAFELCNICFWEDDGQDSDDADIIRGGPNHDYSLSEARKNFQKYLTMYRPNDKRAFEMENKIKPKKEKLYNAYKEAIQSNSEELWNKVLELEKEY</sequence>